<accession>A0A8J5S0N0</accession>
<feature type="compositionally biased region" description="Basic and acidic residues" evidence="1">
    <location>
        <begin position="74"/>
        <end position="110"/>
    </location>
</feature>
<feature type="region of interest" description="Disordered" evidence="1">
    <location>
        <begin position="1"/>
        <end position="24"/>
    </location>
</feature>
<feature type="region of interest" description="Disordered" evidence="1">
    <location>
        <begin position="56"/>
        <end position="129"/>
    </location>
</feature>
<gene>
    <name evidence="2" type="ORF">GUJ93_ZPchr0003g16501</name>
</gene>
<comment type="caution">
    <text evidence="2">The sequence shown here is derived from an EMBL/GenBank/DDBJ whole genome shotgun (WGS) entry which is preliminary data.</text>
</comment>
<organism evidence="2 3">
    <name type="scientific">Zizania palustris</name>
    <name type="common">Northern wild rice</name>
    <dbReference type="NCBI Taxonomy" id="103762"/>
    <lineage>
        <taxon>Eukaryota</taxon>
        <taxon>Viridiplantae</taxon>
        <taxon>Streptophyta</taxon>
        <taxon>Embryophyta</taxon>
        <taxon>Tracheophyta</taxon>
        <taxon>Spermatophyta</taxon>
        <taxon>Magnoliopsida</taxon>
        <taxon>Liliopsida</taxon>
        <taxon>Poales</taxon>
        <taxon>Poaceae</taxon>
        <taxon>BOP clade</taxon>
        <taxon>Oryzoideae</taxon>
        <taxon>Oryzeae</taxon>
        <taxon>Zizaniinae</taxon>
        <taxon>Zizania</taxon>
    </lineage>
</organism>
<sequence length="129" mass="13479">MMGATDVASRRMGKRAAAVGRGGAVSAAARGSLAMAVLVRGEVEAHEQRHCMTVRWRAGASRGGAGAGGTRRRGAADRPRLRQEEGEGRGERCGGRLKKGGERVCGEKRKGGGCGWQDKKGKTAHLPQS</sequence>
<dbReference type="Proteomes" id="UP000729402">
    <property type="component" value="Unassembled WGS sequence"/>
</dbReference>
<name>A0A8J5S0N0_ZIZPA</name>
<protein>
    <submittedName>
        <fullName evidence="2">Uncharacterized protein</fullName>
    </submittedName>
</protein>
<evidence type="ECO:0000313" key="3">
    <source>
        <dbReference type="Proteomes" id="UP000729402"/>
    </source>
</evidence>
<keyword evidence="3" id="KW-1185">Reference proteome</keyword>
<evidence type="ECO:0000256" key="1">
    <source>
        <dbReference type="SAM" id="MobiDB-lite"/>
    </source>
</evidence>
<reference evidence="2" key="1">
    <citation type="journal article" date="2021" name="bioRxiv">
        <title>Whole Genome Assembly and Annotation of Northern Wild Rice, Zizania palustris L., Supports a Whole Genome Duplication in the Zizania Genus.</title>
        <authorList>
            <person name="Haas M."/>
            <person name="Kono T."/>
            <person name="Macchietto M."/>
            <person name="Millas R."/>
            <person name="McGilp L."/>
            <person name="Shao M."/>
            <person name="Duquette J."/>
            <person name="Hirsch C.N."/>
            <person name="Kimball J."/>
        </authorList>
    </citation>
    <scope>NUCLEOTIDE SEQUENCE</scope>
    <source>
        <tissue evidence="2">Fresh leaf tissue</tissue>
    </source>
</reference>
<evidence type="ECO:0000313" key="2">
    <source>
        <dbReference type="EMBL" id="KAG8061093.1"/>
    </source>
</evidence>
<feature type="compositionally biased region" description="Low complexity" evidence="1">
    <location>
        <begin position="15"/>
        <end position="24"/>
    </location>
</feature>
<reference evidence="2" key="2">
    <citation type="submission" date="2021-02" db="EMBL/GenBank/DDBJ databases">
        <authorList>
            <person name="Kimball J.A."/>
            <person name="Haas M.W."/>
            <person name="Macchietto M."/>
            <person name="Kono T."/>
            <person name="Duquette J."/>
            <person name="Shao M."/>
        </authorList>
    </citation>
    <scope>NUCLEOTIDE SEQUENCE</scope>
    <source>
        <tissue evidence="2">Fresh leaf tissue</tissue>
    </source>
</reference>
<dbReference type="EMBL" id="JAAALK010000286">
    <property type="protein sequence ID" value="KAG8061093.1"/>
    <property type="molecule type" value="Genomic_DNA"/>
</dbReference>
<dbReference type="AlphaFoldDB" id="A0A8J5S0N0"/>
<proteinExistence type="predicted"/>